<sequence length="153" mass="16881">MLETPHVIVGAAIATKVVNPALALPLAFGSHFILERVPHWNPHLNTEKNKFGKITVVSTKIVILDVVLSLVGGFYIASRVLPDTGRFITILAACILAALPDLIEGPYFFLNMKSKLIERWIAFQKSLQVDTGIFTGLLTQLITVIATFWWILG</sequence>
<keyword evidence="1" id="KW-1133">Transmembrane helix</keyword>
<feature type="transmembrane region" description="Helical" evidence="1">
    <location>
        <begin position="88"/>
        <end position="110"/>
    </location>
</feature>
<proteinExistence type="predicted"/>
<feature type="transmembrane region" description="Helical" evidence="1">
    <location>
        <begin position="6"/>
        <end position="34"/>
    </location>
</feature>
<evidence type="ECO:0000313" key="2">
    <source>
        <dbReference type="EMBL" id="OGM21581.1"/>
    </source>
</evidence>
<accession>A0A1F7Y2R5</accession>
<dbReference type="EMBL" id="MGGD01000006">
    <property type="protein sequence ID" value="OGM21581.1"/>
    <property type="molecule type" value="Genomic_DNA"/>
</dbReference>
<dbReference type="Proteomes" id="UP000176741">
    <property type="component" value="Unassembled WGS sequence"/>
</dbReference>
<gene>
    <name evidence="2" type="ORF">A2771_01180</name>
</gene>
<keyword evidence="1" id="KW-0812">Transmembrane</keyword>
<feature type="transmembrane region" description="Helical" evidence="1">
    <location>
        <begin position="54"/>
        <end position="76"/>
    </location>
</feature>
<evidence type="ECO:0000313" key="3">
    <source>
        <dbReference type="Proteomes" id="UP000176741"/>
    </source>
</evidence>
<keyword evidence="1" id="KW-0472">Membrane</keyword>
<reference evidence="2 3" key="1">
    <citation type="journal article" date="2016" name="Nat. Commun.">
        <title>Thousands of microbial genomes shed light on interconnected biogeochemical processes in an aquifer system.</title>
        <authorList>
            <person name="Anantharaman K."/>
            <person name="Brown C.T."/>
            <person name="Hug L.A."/>
            <person name="Sharon I."/>
            <person name="Castelle C.J."/>
            <person name="Probst A.J."/>
            <person name="Thomas B.C."/>
            <person name="Singh A."/>
            <person name="Wilkins M.J."/>
            <person name="Karaoz U."/>
            <person name="Brodie E.L."/>
            <person name="Williams K.H."/>
            <person name="Hubbard S.S."/>
            <person name="Banfield J.F."/>
        </authorList>
    </citation>
    <scope>NUCLEOTIDE SEQUENCE [LARGE SCALE GENOMIC DNA]</scope>
</reference>
<name>A0A1F7Y2R5_9BACT</name>
<organism evidence="2 3">
    <name type="scientific">Candidatus Woesebacteria bacterium RIFCSPHIGHO2_01_FULL_38_26b</name>
    <dbReference type="NCBI Taxonomy" id="1802491"/>
    <lineage>
        <taxon>Bacteria</taxon>
        <taxon>Candidatus Woeseibacteriota</taxon>
    </lineage>
</organism>
<feature type="transmembrane region" description="Helical" evidence="1">
    <location>
        <begin position="131"/>
        <end position="152"/>
    </location>
</feature>
<protein>
    <submittedName>
        <fullName evidence="2">Uncharacterized protein</fullName>
    </submittedName>
</protein>
<comment type="caution">
    <text evidence="2">The sequence shown here is derived from an EMBL/GenBank/DDBJ whole genome shotgun (WGS) entry which is preliminary data.</text>
</comment>
<evidence type="ECO:0000256" key="1">
    <source>
        <dbReference type="SAM" id="Phobius"/>
    </source>
</evidence>
<dbReference type="AlphaFoldDB" id="A0A1F7Y2R5"/>